<dbReference type="InterPro" id="IPR053137">
    <property type="entry name" value="NLR-like"/>
</dbReference>
<proteinExistence type="predicted"/>
<name>A0A2J6TE59_9HELO</name>
<keyword evidence="1" id="KW-0472">Membrane</keyword>
<dbReference type="OrthoDB" id="66095at2759"/>
<dbReference type="PANTHER" id="PTHR46082:SF6">
    <property type="entry name" value="AAA+ ATPASE DOMAIN-CONTAINING PROTEIN-RELATED"/>
    <property type="match status" value="1"/>
</dbReference>
<dbReference type="EMBL" id="KZ613786">
    <property type="protein sequence ID" value="PMD61311.1"/>
    <property type="molecule type" value="Genomic_DNA"/>
</dbReference>
<evidence type="ECO:0008006" key="5">
    <source>
        <dbReference type="Google" id="ProtNLM"/>
    </source>
</evidence>
<organism evidence="3 4">
    <name type="scientific">Hyaloscypha bicolor E</name>
    <dbReference type="NCBI Taxonomy" id="1095630"/>
    <lineage>
        <taxon>Eukaryota</taxon>
        <taxon>Fungi</taxon>
        <taxon>Dikarya</taxon>
        <taxon>Ascomycota</taxon>
        <taxon>Pezizomycotina</taxon>
        <taxon>Leotiomycetes</taxon>
        <taxon>Helotiales</taxon>
        <taxon>Hyaloscyphaceae</taxon>
        <taxon>Hyaloscypha</taxon>
        <taxon>Hyaloscypha bicolor</taxon>
    </lineage>
</organism>
<keyword evidence="4" id="KW-1185">Reference proteome</keyword>
<reference evidence="3 4" key="1">
    <citation type="submission" date="2016-04" db="EMBL/GenBank/DDBJ databases">
        <title>A degradative enzymes factory behind the ericoid mycorrhizal symbiosis.</title>
        <authorList>
            <consortium name="DOE Joint Genome Institute"/>
            <person name="Martino E."/>
            <person name="Morin E."/>
            <person name="Grelet G."/>
            <person name="Kuo A."/>
            <person name="Kohler A."/>
            <person name="Daghino S."/>
            <person name="Barry K."/>
            <person name="Choi C."/>
            <person name="Cichocki N."/>
            <person name="Clum A."/>
            <person name="Copeland A."/>
            <person name="Hainaut M."/>
            <person name="Haridas S."/>
            <person name="Labutti K."/>
            <person name="Lindquist E."/>
            <person name="Lipzen A."/>
            <person name="Khouja H.-R."/>
            <person name="Murat C."/>
            <person name="Ohm R."/>
            <person name="Olson A."/>
            <person name="Spatafora J."/>
            <person name="Veneault-Fourrey C."/>
            <person name="Henrissat B."/>
            <person name="Grigoriev I."/>
            <person name="Martin F."/>
            <person name="Perotto S."/>
        </authorList>
    </citation>
    <scope>NUCLEOTIDE SEQUENCE [LARGE SCALE GENOMIC DNA]</scope>
    <source>
        <strain evidence="3 4">E</strain>
    </source>
</reference>
<dbReference type="InParanoid" id="A0A2J6TE59"/>
<feature type="transmembrane region" description="Helical" evidence="1">
    <location>
        <begin position="456"/>
        <end position="477"/>
    </location>
</feature>
<feature type="chain" id="PRO_5014382751" description="TPR-like protein" evidence="2">
    <location>
        <begin position="16"/>
        <end position="479"/>
    </location>
</feature>
<dbReference type="Proteomes" id="UP000235371">
    <property type="component" value="Unassembled WGS sequence"/>
</dbReference>
<evidence type="ECO:0000313" key="4">
    <source>
        <dbReference type="Proteomes" id="UP000235371"/>
    </source>
</evidence>
<sequence>MACICLSYLSFAVFGRLPGEEIEAMDVNSLTKQYPLLEYASNFWSGHFLRSEKITALQLTLLEQFLNSPCSVTWMTTFYPYFCQKLGENHRKIFRSQQSIIAKLKQKLRVSGNVDPTLYKLCMEKFDRILLESVQYSLRMEQFGSGPLAKSTLEKKLRLAECYSVYEIKAAKEIASETLESSQELLGRMEPLTLELQHTKLRTEMHIQQRSPTIDSRDLIPNFIQLVEDHTKVFGPDHVRTLDCRHGLALMHFRRRDIAKAQYLLEPVYRKMVEILGSTSRATQSVANNLASCANMQQQWDYAEKILQAIPELTKAAAEPLEIDITGFHANTLHALSILAAILAARGEDQRSEILHQRVIDGFTVLEGPKAHRIYESAINKGQALRDQHKYGLARKHYQEWLKRSDQHLGPESKHSREIRKRIADLDSKEKKWRETAQIMKVPMVQALPFGQGRTMTIFVAIAILISVVFSFGATYFRK</sequence>
<gene>
    <name evidence="3" type="ORF">K444DRAFT_367419</name>
</gene>
<dbReference type="InterPro" id="IPR011990">
    <property type="entry name" value="TPR-like_helical_dom_sf"/>
</dbReference>
<dbReference type="Gene3D" id="1.25.40.10">
    <property type="entry name" value="Tetratricopeptide repeat domain"/>
    <property type="match status" value="2"/>
</dbReference>
<dbReference type="SUPFAM" id="SSF48452">
    <property type="entry name" value="TPR-like"/>
    <property type="match status" value="1"/>
</dbReference>
<evidence type="ECO:0000256" key="2">
    <source>
        <dbReference type="SAM" id="SignalP"/>
    </source>
</evidence>
<dbReference type="GeneID" id="36580322"/>
<keyword evidence="1" id="KW-1133">Transmembrane helix</keyword>
<evidence type="ECO:0000256" key="1">
    <source>
        <dbReference type="SAM" id="Phobius"/>
    </source>
</evidence>
<dbReference type="PANTHER" id="PTHR46082">
    <property type="entry name" value="ATP/GTP-BINDING PROTEIN-RELATED"/>
    <property type="match status" value="1"/>
</dbReference>
<dbReference type="RefSeq" id="XP_024738215.1">
    <property type="nucleotide sequence ID" value="XM_024872241.1"/>
</dbReference>
<accession>A0A2J6TE59</accession>
<keyword evidence="2" id="KW-0732">Signal</keyword>
<keyword evidence="1" id="KW-0812">Transmembrane</keyword>
<dbReference type="AlphaFoldDB" id="A0A2J6TE59"/>
<protein>
    <recommendedName>
        <fullName evidence="5">TPR-like protein</fullName>
    </recommendedName>
</protein>
<evidence type="ECO:0000313" key="3">
    <source>
        <dbReference type="EMBL" id="PMD61311.1"/>
    </source>
</evidence>
<feature type="signal peptide" evidence="2">
    <location>
        <begin position="1"/>
        <end position="15"/>
    </location>
</feature>